<dbReference type="Gene3D" id="3.30.450.350">
    <property type="entry name" value="CHASE domain"/>
    <property type="match status" value="1"/>
</dbReference>
<dbReference type="SUPFAM" id="SSF55785">
    <property type="entry name" value="PYP-like sensor domain (PAS domain)"/>
    <property type="match status" value="1"/>
</dbReference>
<reference evidence="8 9" key="1">
    <citation type="submission" date="2020-08" db="EMBL/GenBank/DDBJ databases">
        <title>Genome public.</title>
        <authorList>
            <person name="Liu C."/>
            <person name="Sun Q."/>
        </authorList>
    </citation>
    <scope>NUCLEOTIDE SEQUENCE [LARGE SCALE GENOMIC DNA]</scope>
    <source>
        <strain evidence="8 9">NSJ-9</strain>
    </source>
</reference>
<evidence type="ECO:0000256" key="4">
    <source>
        <dbReference type="ARBA" id="ARBA00023136"/>
    </source>
</evidence>
<keyword evidence="4 5" id="KW-0472">Membrane</keyword>
<sequence length="535" mass="60250">MASDLNHGIGITESIQAIIVSDNGRIANFDEIAADLIDDTIQSIQIAPDGVVTDIYPAAGNEAGKIDLIHDEQRGEISRYSRDHDLTIMQGPFSLKQGGMGIAIRNPVYLKNDAGQEYFWGFTIAIIRVPDIFANSVQALTNFGYDYRLSKTESPLTSQYQEISASAEDMTDPASYEFELCGCSFKLEVMPKEGWNRGDNVGQILIVGILIIILLSGLTGSVLIMEEDRQQLEELSTTDALTGLYNRNGFEKCFWEYRRKNPNQSCVGIQLDIDDFKMINDIYGHVVGDQALQNLAQSMRTAFPANAIYGRNGGDEFTLILTGATCDDVKEQIEAFTASDRSFMYEGMEYYFHISVGYAEYPADTEEADRLLGLADMALYEGKLRGKAKSMRYQKDFDPNRRNRLGFALSDITQHLPGAFLIYKADPENDQILFANQELVTYAGCKNLDEFMQYSKHSFRNLIRSDEQEAVEKSIWQQIQSQAAGTNDFVQFHFVKKDGSTHPVLDHGRIVESNYYGNVFYVLIMDCQLLDEHYD</sequence>
<dbReference type="SUPFAM" id="SSF55073">
    <property type="entry name" value="Nucleotide cyclase"/>
    <property type="match status" value="1"/>
</dbReference>
<dbReference type="Gene3D" id="3.30.450.20">
    <property type="entry name" value="PAS domain"/>
    <property type="match status" value="1"/>
</dbReference>
<dbReference type="RefSeq" id="WP_186853990.1">
    <property type="nucleotide sequence ID" value="NZ_JACOPG010000002.1"/>
</dbReference>
<keyword evidence="2 5" id="KW-0812">Transmembrane</keyword>
<dbReference type="SMART" id="SM01079">
    <property type="entry name" value="CHASE"/>
    <property type="match status" value="1"/>
</dbReference>
<organism evidence="8 9">
    <name type="scientific">Roseburia lenta</name>
    <dbReference type="NCBI Taxonomy" id="2763061"/>
    <lineage>
        <taxon>Bacteria</taxon>
        <taxon>Bacillati</taxon>
        <taxon>Bacillota</taxon>
        <taxon>Clostridia</taxon>
        <taxon>Lachnospirales</taxon>
        <taxon>Lachnospiraceae</taxon>
        <taxon>Roseburia</taxon>
    </lineage>
</organism>
<dbReference type="PANTHER" id="PTHR45138">
    <property type="entry name" value="REGULATORY COMPONENTS OF SENSORY TRANSDUCTION SYSTEM"/>
    <property type="match status" value="1"/>
</dbReference>
<dbReference type="EMBL" id="JACOPG010000002">
    <property type="protein sequence ID" value="MBC5685836.1"/>
    <property type="molecule type" value="Genomic_DNA"/>
</dbReference>
<accession>A0ABR7GGB6</accession>
<evidence type="ECO:0000313" key="9">
    <source>
        <dbReference type="Proteomes" id="UP000643810"/>
    </source>
</evidence>
<dbReference type="InterPro" id="IPR043128">
    <property type="entry name" value="Rev_trsase/Diguanyl_cyclase"/>
</dbReference>
<evidence type="ECO:0000259" key="7">
    <source>
        <dbReference type="PROSITE" id="PS50887"/>
    </source>
</evidence>
<dbReference type="PROSITE" id="PS50839">
    <property type="entry name" value="CHASE"/>
    <property type="match status" value="1"/>
</dbReference>
<dbReference type="NCBIfam" id="TIGR00254">
    <property type="entry name" value="GGDEF"/>
    <property type="match status" value="1"/>
</dbReference>
<evidence type="ECO:0000256" key="5">
    <source>
        <dbReference type="SAM" id="Phobius"/>
    </source>
</evidence>
<comment type="caution">
    <text evidence="8">The sequence shown here is derived from an EMBL/GenBank/DDBJ whole genome shotgun (WGS) entry which is preliminary data.</text>
</comment>
<evidence type="ECO:0000256" key="2">
    <source>
        <dbReference type="ARBA" id="ARBA00022692"/>
    </source>
</evidence>
<dbReference type="CDD" id="cd01949">
    <property type="entry name" value="GGDEF"/>
    <property type="match status" value="1"/>
</dbReference>
<dbReference type="InterPro" id="IPR042240">
    <property type="entry name" value="CHASE_sf"/>
</dbReference>
<dbReference type="Pfam" id="PF00990">
    <property type="entry name" value="GGDEF"/>
    <property type="match status" value="1"/>
</dbReference>
<dbReference type="InterPro" id="IPR035965">
    <property type="entry name" value="PAS-like_dom_sf"/>
</dbReference>
<name>A0ABR7GGB6_9FIRM</name>
<dbReference type="InterPro" id="IPR000160">
    <property type="entry name" value="GGDEF_dom"/>
</dbReference>
<comment type="subcellular location">
    <subcellularLocation>
        <location evidence="1">Membrane</location>
    </subcellularLocation>
</comment>
<dbReference type="SMART" id="SM00267">
    <property type="entry name" value="GGDEF"/>
    <property type="match status" value="1"/>
</dbReference>
<dbReference type="InterPro" id="IPR006189">
    <property type="entry name" value="CHASE_dom"/>
</dbReference>
<evidence type="ECO:0000313" key="8">
    <source>
        <dbReference type="EMBL" id="MBC5685836.1"/>
    </source>
</evidence>
<dbReference type="InterPro" id="IPR050469">
    <property type="entry name" value="Diguanylate_Cyclase"/>
</dbReference>
<protein>
    <submittedName>
        <fullName evidence="8">Diguanylate cyclase</fullName>
    </submittedName>
</protein>
<gene>
    <name evidence="8" type="ORF">H8R94_04330</name>
</gene>
<evidence type="ECO:0000256" key="3">
    <source>
        <dbReference type="ARBA" id="ARBA00022989"/>
    </source>
</evidence>
<feature type="domain" description="GGDEF" evidence="7">
    <location>
        <begin position="264"/>
        <end position="395"/>
    </location>
</feature>
<keyword evidence="3 5" id="KW-1133">Transmembrane helix</keyword>
<dbReference type="InterPro" id="IPR029787">
    <property type="entry name" value="Nucleotide_cyclase"/>
</dbReference>
<dbReference type="Proteomes" id="UP000643810">
    <property type="component" value="Unassembled WGS sequence"/>
</dbReference>
<feature type="transmembrane region" description="Helical" evidence="5">
    <location>
        <begin position="204"/>
        <end position="225"/>
    </location>
</feature>
<proteinExistence type="predicted"/>
<dbReference type="Pfam" id="PF03924">
    <property type="entry name" value="CHASE"/>
    <property type="match status" value="1"/>
</dbReference>
<keyword evidence="9" id="KW-1185">Reference proteome</keyword>
<dbReference type="PROSITE" id="PS50887">
    <property type="entry name" value="GGDEF"/>
    <property type="match status" value="1"/>
</dbReference>
<dbReference type="Gene3D" id="3.30.70.270">
    <property type="match status" value="1"/>
</dbReference>
<feature type="domain" description="CHASE" evidence="6">
    <location>
        <begin position="48"/>
        <end position="141"/>
    </location>
</feature>
<dbReference type="PANTHER" id="PTHR45138:SF9">
    <property type="entry name" value="DIGUANYLATE CYCLASE DGCM-RELATED"/>
    <property type="match status" value="1"/>
</dbReference>
<evidence type="ECO:0000259" key="6">
    <source>
        <dbReference type="PROSITE" id="PS50839"/>
    </source>
</evidence>
<evidence type="ECO:0000256" key="1">
    <source>
        <dbReference type="ARBA" id="ARBA00004370"/>
    </source>
</evidence>